<dbReference type="Gene3D" id="1.20.1090.10">
    <property type="entry name" value="Dehydroquinate synthase-like - alpha domain"/>
    <property type="match status" value="1"/>
</dbReference>
<dbReference type="AlphaFoldDB" id="A0A5M8FI01"/>
<evidence type="ECO:0000256" key="2">
    <source>
        <dbReference type="ARBA" id="ARBA00007358"/>
    </source>
</evidence>
<protein>
    <submittedName>
        <fullName evidence="6">Iron-containing alcohol dehydrogenase</fullName>
    </submittedName>
</protein>
<feature type="domain" description="Alcohol dehydrogenase iron-type/glycerol dehydrogenase GldA" evidence="4">
    <location>
        <begin position="8"/>
        <end position="180"/>
    </location>
</feature>
<evidence type="ECO:0000256" key="3">
    <source>
        <dbReference type="ARBA" id="ARBA00023002"/>
    </source>
</evidence>
<keyword evidence="3" id="KW-0560">Oxidoreductase</keyword>
<dbReference type="Pfam" id="PF00465">
    <property type="entry name" value="Fe-ADH"/>
    <property type="match status" value="1"/>
</dbReference>
<gene>
    <name evidence="6" type="ORF">F2Q65_11865</name>
</gene>
<dbReference type="InterPro" id="IPR056798">
    <property type="entry name" value="ADH_Fe_C"/>
</dbReference>
<dbReference type="GO" id="GO:0008106">
    <property type="term" value="F:alcohol dehydrogenase (NADP+) activity"/>
    <property type="evidence" value="ECO:0007669"/>
    <property type="project" value="TreeGrafter"/>
</dbReference>
<dbReference type="SUPFAM" id="SSF56796">
    <property type="entry name" value="Dehydroquinate synthase-like"/>
    <property type="match status" value="1"/>
</dbReference>
<organism evidence="6 7">
    <name type="scientific">Thiohalocapsa marina</name>
    <dbReference type="NCBI Taxonomy" id="424902"/>
    <lineage>
        <taxon>Bacteria</taxon>
        <taxon>Pseudomonadati</taxon>
        <taxon>Pseudomonadota</taxon>
        <taxon>Gammaproteobacteria</taxon>
        <taxon>Chromatiales</taxon>
        <taxon>Chromatiaceae</taxon>
        <taxon>Thiohalocapsa</taxon>
    </lineage>
</organism>
<dbReference type="GO" id="GO:0046872">
    <property type="term" value="F:metal ion binding"/>
    <property type="evidence" value="ECO:0007669"/>
    <property type="project" value="InterPro"/>
</dbReference>
<keyword evidence="7" id="KW-1185">Reference proteome</keyword>
<dbReference type="CDD" id="cd08187">
    <property type="entry name" value="BDH"/>
    <property type="match status" value="1"/>
</dbReference>
<dbReference type="InterPro" id="IPR044731">
    <property type="entry name" value="BDH-like"/>
</dbReference>
<dbReference type="OrthoDB" id="9815791at2"/>
<dbReference type="PANTHER" id="PTHR43633:SF1">
    <property type="entry name" value="ALCOHOL DEHYDROGENASE YQHD"/>
    <property type="match status" value="1"/>
</dbReference>
<feature type="domain" description="Fe-containing alcohol dehydrogenase-like C-terminal" evidence="5">
    <location>
        <begin position="191"/>
        <end position="396"/>
    </location>
</feature>
<dbReference type="InterPro" id="IPR001670">
    <property type="entry name" value="ADH_Fe/GldA"/>
</dbReference>
<evidence type="ECO:0000259" key="5">
    <source>
        <dbReference type="Pfam" id="PF25137"/>
    </source>
</evidence>
<comment type="similarity">
    <text evidence="2">Belongs to the iron-containing alcohol dehydrogenase family.</text>
</comment>
<dbReference type="GO" id="GO:1990362">
    <property type="term" value="F:butanol dehydrogenase (NAD+) activity"/>
    <property type="evidence" value="ECO:0007669"/>
    <property type="project" value="InterPro"/>
</dbReference>
<dbReference type="GO" id="GO:1990002">
    <property type="term" value="F:methylglyoxal reductase (NADPH) (acetol producing) activity"/>
    <property type="evidence" value="ECO:0007669"/>
    <property type="project" value="TreeGrafter"/>
</dbReference>
<dbReference type="Pfam" id="PF25137">
    <property type="entry name" value="ADH_Fe_C"/>
    <property type="match status" value="1"/>
</dbReference>
<evidence type="ECO:0000313" key="7">
    <source>
        <dbReference type="Proteomes" id="UP000322981"/>
    </source>
</evidence>
<evidence type="ECO:0000256" key="1">
    <source>
        <dbReference type="ARBA" id="ARBA00001962"/>
    </source>
</evidence>
<dbReference type="EMBL" id="VWXX01000018">
    <property type="protein sequence ID" value="KAA6184533.1"/>
    <property type="molecule type" value="Genomic_DNA"/>
</dbReference>
<evidence type="ECO:0000313" key="6">
    <source>
        <dbReference type="EMBL" id="KAA6184533.1"/>
    </source>
</evidence>
<dbReference type="Gene3D" id="3.40.50.1970">
    <property type="match status" value="1"/>
</dbReference>
<evidence type="ECO:0000259" key="4">
    <source>
        <dbReference type="Pfam" id="PF00465"/>
    </source>
</evidence>
<proteinExistence type="inferred from homology"/>
<reference evidence="6 7" key="1">
    <citation type="submission" date="2019-09" db="EMBL/GenBank/DDBJ databases">
        <title>Whole-genome sequence of the purple sulfur bacterium Thiohalocapsa marina DSM 19078.</title>
        <authorList>
            <person name="Kyndt J.A."/>
            <person name="Meyer T.E."/>
        </authorList>
    </citation>
    <scope>NUCLEOTIDE SEQUENCE [LARGE SCALE GENOMIC DNA]</scope>
    <source>
        <strain evidence="6 7">DSM 19078</strain>
    </source>
</reference>
<comment type="caution">
    <text evidence="6">The sequence shown here is derived from an EMBL/GenBank/DDBJ whole genome shotgun (WGS) entry which is preliminary data.</text>
</comment>
<dbReference type="FunFam" id="3.40.50.1970:FF:000003">
    <property type="entry name" value="Alcohol dehydrogenase, iron-containing"/>
    <property type="match status" value="1"/>
</dbReference>
<dbReference type="PANTHER" id="PTHR43633">
    <property type="entry name" value="ALCOHOL DEHYDROGENASE YQHD"/>
    <property type="match status" value="1"/>
</dbReference>
<name>A0A5M8FI01_9GAMM</name>
<dbReference type="Proteomes" id="UP000322981">
    <property type="component" value="Unassembled WGS sequence"/>
</dbReference>
<dbReference type="GO" id="GO:0005829">
    <property type="term" value="C:cytosol"/>
    <property type="evidence" value="ECO:0007669"/>
    <property type="project" value="TreeGrafter"/>
</dbReference>
<sequence>MQFDFHNPTRLVFGAGTLSRLGELARPLGQRALVVTGGGSVKRAGTFERALSSLAEAGVTVFECDGIEPNPRISSVKRGASTARDNHCDLVVALGGGSVMDAAKVIAAAALYDGDPWDMIFHGQPQPHIPTQALPLITVPTLAATGSEMNGTAVISNAERKEKSFVMAPCLYPRIALLDPELTLSVPPDQTAYGVCDLITHITESYFNGSGDTPIQDRFAEGVIITAMEYGPKAVADGRDLNARTQLQWAATVALNGWISSGSGSAGYPVHMIEHTVSALHDITHAAGLAIINPAWMRFAANANPAKFVQFAERIFGLTASGPDDLACALAGIDRFETFLKFIGCPTRFSDLGIDDRLIETYAKETLRIVHDDQGRLPARPAMSEADIVSVLRAAL</sequence>
<accession>A0A5M8FI01</accession>
<dbReference type="RefSeq" id="WP_150093632.1">
    <property type="nucleotide sequence ID" value="NZ_JBFUOH010000092.1"/>
</dbReference>
<comment type="cofactor">
    <cofactor evidence="1">
        <name>Fe cation</name>
        <dbReference type="ChEBI" id="CHEBI:24875"/>
    </cofactor>
</comment>